<evidence type="ECO:0000313" key="5">
    <source>
        <dbReference type="EMBL" id="KAA6431872.1"/>
    </source>
</evidence>
<keyword evidence="2" id="KW-0479">Metal-binding</keyword>
<dbReference type="PANTHER" id="PTHR13966">
    <property type="entry name" value="ENDONUCLEASE RELATED"/>
    <property type="match status" value="1"/>
</dbReference>
<dbReference type="GO" id="GO:0016787">
    <property type="term" value="F:hydrolase activity"/>
    <property type="evidence" value="ECO:0007669"/>
    <property type="project" value="InterPro"/>
</dbReference>
<evidence type="ECO:0000256" key="1">
    <source>
        <dbReference type="PIRSR" id="PIRSR640255-1"/>
    </source>
</evidence>
<gene>
    <name evidence="6" type="ORF">ACD591_10135</name>
    <name evidence="5" type="ORF">FOE74_17340</name>
</gene>
<dbReference type="EMBL" id="JBGOGF010000005">
    <property type="protein sequence ID" value="MFA1771651.1"/>
    <property type="molecule type" value="Genomic_DNA"/>
</dbReference>
<sequence>MRKRIQSYLVVLLIMAVGCKETEVTPKKSTDLPLSEHLTLGNPSGATAEITDYNNYLMLKPQFVLSYSRDRGTPNWVSWHVSSDWLGNADRQDDFRADPSLPTGWYRVSASSYTGTGFDRGHNIPSADRTKTVEDNSSTFLMTNMIPQAPNHNRQTWAALEDYTRDLVGTGMEAYVIMGSYGVGGTGANGAASTIDNGRVTVPKNLWKVIVVLPQGRDDLARINESTRVIAVNTPNCNTVSADWGGYRTSVDAIEQATGYDLLSALPEQLQKTLESKIDNGPTR</sequence>
<dbReference type="EMBL" id="VKKZ01000023">
    <property type="protein sequence ID" value="KAA6431872.1"/>
    <property type="molecule type" value="Genomic_DNA"/>
</dbReference>
<dbReference type="PANTHER" id="PTHR13966:SF5">
    <property type="entry name" value="ENDONUCLEASE G, MITOCHONDRIAL"/>
    <property type="match status" value="1"/>
</dbReference>
<dbReference type="InterPro" id="IPR001604">
    <property type="entry name" value="Endo_G_ENPP1-like_dom"/>
</dbReference>
<dbReference type="Gene3D" id="3.40.570.10">
    <property type="entry name" value="Extracellular Endonuclease, subunit A"/>
    <property type="match status" value="1"/>
</dbReference>
<feature type="active site" description="Proton acceptor" evidence="1">
    <location>
        <position position="122"/>
    </location>
</feature>
<proteinExistence type="predicted"/>
<keyword evidence="8" id="KW-1185">Reference proteome</keyword>
<dbReference type="InterPro" id="IPR020821">
    <property type="entry name" value="ENPP1-3/EXOG-like_nuc-like"/>
</dbReference>
<dbReference type="OrthoDB" id="9811262at2"/>
<keyword evidence="5" id="KW-0540">Nuclease</keyword>
<dbReference type="Proteomes" id="UP000323866">
    <property type="component" value="Unassembled WGS sequence"/>
</dbReference>
<dbReference type="CDD" id="cd00091">
    <property type="entry name" value="NUC"/>
    <property type="match status" value="1"/>
</dbReference>
<feature type="domain" description="DNA/RNA non-specific endonuclease/pyrophosphatase/phosphodiesterase" evidence="4">
    <location>
        <begin position="59"/>
        <end position="269"/>
    </location>
</feature>
<evidence type="ECO:0000313" key="7">
    <source>
        <dbReference type="Proteomes" id="UP000323866"/>
    </source>
</evidence>
<dbReference type="GO" id="GO:0004519">
    <property type="term" value="F:endonuclease activity"/>
    <property type="evidence" value="ECO:0007669"/>
    <property type="project" value="UniProtKB-KW"/>
</dbReference>
<dbReference type="SUPFAM" id="SSF54060">
    <property type="entry name" value="His-Me finger endonucleases"/>
    <property type="match status" value="1"/>
</dbReference>
<dbReference type="InterPro" id="IPR044929">
    <property type="entry name" value="DNA/RNA_non-sp_Endonuclease_sf"/>
</dbReference>
<feature type="domain" description="ENPP1-3/EXOG-like endonuclease/phosphodiesterase" evidence="3">
    <location>
        <begin position="60"/>
        <end position="269"/>
    </location>
</feature>
<dbReference type="GO" id="GO:0003676">
    <property type="term" value="F:nucleic acid binding"/>
    <property type="evidence" value="ECO:0007669"/>
    <property type="project" value="InterPro"/>
</dbReference>
<dbReference type="SMART" id="SM00892">
    <property type="entry name" value="Endonuclease_NS"/>
    <property type="match status" value="1"/>
</dbReference>
<accession>A0A5M8QBJ7</accession>
<dbReference type="PROSITE" id="PS51257">
    <property type="entry name" value="PROKAR_LIPOPROTEIN"/>
    <property type="match status" value="1"/>
</dbReference>
<feature type="binding site" evidence="2">
    <location>
        <position position="153"/>
    </location>
    <ligand>
        <name>Mg(2+)</name>
        <dbReference type="ChEBI" id="CHEBI:18420"/>
        <note>catalytic</note>
    </ligand>
</feature>
<dbReference type="GO" id="GO:0046872">
    <property type="term" value="F:metal ion binding"/>
    <property type="evidence" value="ECO:0007669"/>
    <property type="project" value="UniProtKB-KW"/>
</dbReference>
<dbReference type="SMART" id="SM00477">
    <property type="entry name" value="NUC"/>
    <property type="match status" value="1"/>
</dbReference>
<evidence type="ECO:0000259" key="4">
    <source>
        <dbReference type="SMART" id="SM00892"/>
    </source>
</evidence>
<dbReference type="InterPro" id="IPR044925">
    <property type="entry name" value="His-Me_finger_sf"/>
</dbReference>
<reference evidence="5 7" key="1">
    <citation type="submission" date="2019-07" db="EMBL/GenBank/DDBJ databases">
        <authorList>
            <person name="Qu J.-H."/>
        </authorList>
    </citation>
    <scope>NUCLEOTIDE SEQUENCE [LARGE SCALE GENOMIC DNA]</scope>
    <source>
        <strain evidence="5 7">MDT1-10-3</strain>
    </source>
</reference>
<keyword evidence="5" id="KW-0378">Hydrolase</keyword>
<dbReference type="Pfam" id="PF01223">
    <property type="entry name" value="Endonuclease_NS"/>
    <property type="match status" value="1"/>
</dbReference>
<dbReference type="RefSeq" id="WP_149099891.1">
    <property type="nucleotide sequence ID" value="NZ_BMMG01000006.1"/>
</dbReference>
<evidence type="ECO:0000313" key="8">
    <source>
        <dbReference type="Proteomes" id="UP001570846"/>
    </source>
</evidence>
<keyword evidence="5" id="KW-0255">Endonuclease</keyword>
<reference evidence="5 7" key="2">
    <citation type="submission" date="2019-09" db="EMBL/GenBank/DDBJ databases">
        <title>A bacterium isolated from glacier soil.</title>
        <authorList>
            <person name="Liu Q."/>
        </authorList>
    </citation>
    <scope>NUCLEOTIDE SEQUENCE [LARGE SCALE GENOMIC DNA]</scope>
    <source>
        <strain evidence="5 7">MDT1-10-3</strain>
    </source>
</reference>
<comment type="caution">
    <text evidence="5">The sequence shown here is derived from an EMBL/GenBank/DDBJ whole genome shotgun (WGS) entry which is preliminary data.</text>
</comment>
<evidence type="ECO:0000313" key="6">
    <source>
        <dbReference type="EMBL" id="MFA1771651.1"/>
    </source>
</evidence>
<organism evidence="5 7">
    <name type="scientific">Rufibacter glacialis</name>
    <dbReference type="NCBI Taxonomy" id="1259555"/>
    <lineage>
        <taxon>Bacteria</taxon>
        <taxon>Pseudomonadati</taxon>
        <taxon>Bacteroidota</taxon>
        <taxon>Cytophagia</taxon>
        <taxon>Cytophagales</taxon>
        <taxon>Hymenobacteraceae</taxon>
        <taxon>Rufibacter</taxon>
    </lineage>
</organism>
<evidence type="ECO:0000256" key="2">
    <source>
        <dbReference type="PIRSR" id="PIRSR640255-2"/>
    </source>
</evidence>
<dbReference type="AlphaFoldDB" id="A0A5M8QBJ7"/>
<reference evidence="6 8" key="3">
    <citation type="submission" date="2024-08" db="EMBL/GenBank/DDBJ databases">
        <authorList>
            <person name="Wei W."/>
        </authorList>
    </citation>
    <scope>NUCLEOTIDE SEQUENCE [LARGE SCALE GENOMIC DNA]</scope>
    <source>
        <strain evidence="6 8">XU2</strain>
    </source>
</reference>
<protein>
    <submittedName>
        <fullName evidence="5">DNA/RNA non-specific endonuclease</fullName>
    </submittedName>
</protein>
<dbReference type="Proteomes" id="UP001570846">
    <property type="component" value="Unassembled WGS sequence"/>
</dbReference>
<name>A0A5M8QBJ7_9BACT</name>
<dbReference type="InterPro" id="IPR040255">
    <property type="entry name" value="Non-specific_endonuclease"/>
</dbReference>
<evidence type="ECO:0000259" key="3">
    <source>
        <dbReference type="SMART" id="SM00477"/>
    </source>
</evidence>